<reference evidence="2 3" key="1">
    <citation type="submission" date="2020-04" db="EMBL/GenBank/DDBJ databases">
        <title>Perkinsus olseni comparative genomics.</title>
        <authorList>
            <person name="Bogema D.R."/>
        </authorList>
    </citation>
    <scope>NUCLEOTIDE SEQUENCE [LARGE SCALE GENOMIC DNA]</scope>
    <source>
        <strain evidence="2 3">ATCC PRA-207</strain>
    </source>
</reference>
<evidence type="ECO:0000313" key="2">
    <source>
        <dbReference type="EMBL" id="KAF4732948.1"/>
    </source>
</evidence>
<feature type="compositionally biased region" description="Low complexity" evidence="1">
    <location>
        <begin position="337"/>
        <end position="351"/>
    </location>
</feature>
<comment type="caution">
    <text evidence="2">The sequence shown here is derived from an EMBL/GenBank/DDBJ whole genome shotgun (WGS) entry which is preliminary data.</text>
</comment>
<gene>
    <name evidence="2" type="ORF">FOZ63_033683</name>
</gene>
<dbReference type="EMBL" id="JABANO010017733">
    <property type="protein sequence ID" value="KAF4732948.1"/>
    <property type="molecule type" value="Genomic_DNA"/>
</dbReference>
<keyword evidence="3" id="KW-1185">Reference proteome</keyword>
<dbReference type="Proteomes" id="UP000553632">
    <property type="component" value="Unassembled WGS sequence"/>
</dbReference>
<feature type="region of interest" description="Disordered" evidence="1">
    <location>
        <begin position="325"/>
        <end position="351"/>
    </location>
</feature>
<feature type="non-terminal residue" evidence="2">
    <location>
        <position position="351"/>
    </location>
</feature>
<name>A0A7J6SJ44_PEROL</name>
<protein>
    <submittedName>
        <fullName evidence="2">Uncharacterized protein</fullName>
    </submittedName>
</protein>
<accession>A0A7J6SJ44</accession>
<proteinExistence type="predicted"/>
<sequence length="351" mass="37911">MDRTRVSIRQRDIEVLGSRLKHTKHVYRCREVTEEPASLPTVRCSGVLDVHLEESASIRRPAKRRISDVSTSSFDHEEEEDDDVACCYIEEAPSYSGPELADTVDLSEWWAKIVASQDGSVGKLAAEGTSVKLSSELLLGRRTINLSASDGAEPREQNTVDLSPVLKAPTVGYVPASEVEGFEGIAEAYFPGVVDTVDVSKHSCSSGERKGTRKPSNKVVLQPKPSVVPRGTAAAAVVSILLRLLGVQRGPWRRTNVAALGEQRLGHHRALSRPYLVGTRGVEESRVNPRAMTGEETPRDSSALLGTTVGGRTAATVNTTEATAKCRWPTSPPNPWVPLSVPSRSPTSSTV</sequence>
<evidence type="ECO:0000313" key="3">
    <source>
        <dbReference type="Proteomes" id="UP000553632"/>
    </source>
</evidence>
<feature type="region of interest" description="Disordered" evidence="1">
    <location>
        <begin position="202"/>
        <end position="224"/>
    </location>
</feature>
<dbReference type="AlphaFoldDB" id="A0A7J6SJ44"/>
<evidence type="ECO:0000256" key="1">
    <source>
        <dbReference type="SAM" id="MobiDB-lite"/>
    </source>
</evidence>
<organism evidence="2 3">
    <name type="scientific">Perkinsus olseni</name>
    <name type="common">Perkinsus atlanticus</name>
    <dbReference type="NCBI Taxonomy" id="32597"/>
    <lineage>
        <taxon>Eukaryota</taxon>
        <taxon>Sar</taxon>
        <taxon>Alveolata</taxon>
        <taxon>Perkinsozoa</taxon>
        <taxon>Perkinsea</taxon>
        <taxon>Perkinsida</taxon>
        <taxon>Perkinsidae</taxon>
        <taxon>Perkinsus</taxon>
    </lineage>
</organism>